<gene>
    <name evidence="1" type="ORF">A6M23_19990</name>
</gene>
<proteinExistence type="predicted"/>
<name>A0A1C2HVC6_ACITH</name>
<keyword evidence="2" id="KW-1185">Reference proteome</keyword>
<sequence length="77" mass="8984">MSFYKKRHNVGMKIPTDKLCSGTLIHISCTNFACVWKIISIETDKENEIWLNVIATESNKKKRYKAKYATYIRADQP</sequence>
<comment type="caution">
    <text evidence="1">The sequence shown here is derived from an EMBL/GenBank/DDBJ whole genome shotgun (WGS) entry which is preliminary data.</text>
</comment>
<accession>A0A1C2HVC6</accession>
<evidence type="ECO:0000313" key="1">
    <source>
        <dbReference type="EMBL" id="OCX67713.1"/>
    </source>
</evidence>
<dbReference type="EMBL" id="LWRY01000302">
    <property type="protein sequence ID" value="OCX67713.1"/>
    <property type="molecule type" value="Genomic_DNA"/>
</dbReference>
<dbReference type="Proteomes" id="UP000095008">
    <property type="component" value="Unassembled WGS sequence"/>
</dbReference>
<reference evidence="1" key="1">
    <citation type="journal article" date="2016" name="Int. J. Mol. Sci.">
        <title>Comparative genomics of the extreme acidophile Acidithiobacillus thiooxidans reveals intraspecific divergence and niche adaptation.</title>
        <authorList>
            <person name="Zhang X."/>
            <person name="Feng X."/>
            <person name="Tao J."/>
            <person name="Ma L."/>
            <person name="Xiao Y."/>
            <person name="Liang Y."/>
            <person name="Liu X."/>
            <person name="Yin H."/>
        </authorList>
    </citation>
    <scope>NUCLEOTIDE SEQUENCE [LARGE SCALE GENOMIC DNA]</scope>
    <source>
        <strain evidence="1">DXS-W</strain>
    </source>
</reference>
<organism evidence="1 2">
    <name type="scientific">Acidithiobacillus thiooxidans</name>
    <name type="common">Thiobacillus thiooxidans</name>
    <dbReference type="NCBI Taxonomy" id="930"/>
    <lineage>
        <taxon>Bacteria</taxon>
        <taxon>Pseudomonadati</taxon>
        <taxon>Pseudomonadota</taxon>
        <taxon>Acidithiobacillia</taxon>
        <taxon>Acidithiobacillales</taxon>
        <taxon>Acidithiobacillaceae</taxon>
        <taxon>Acidithiobacillus</taxon>
    </lineage>
</organism>
<dbReference type="AlphaFoldDB" id="A0A1C2HVC6"/>
<evidence type="ECO:0000313" key="2">
    <source>
        <dbReference type="Proteomes" id="UP000095008"/>
    </source>
</evidence>
<protein>
    <submittedName>
        <fullName evidence="1">Uncharacterized protein</fullName>
    </submittedName>
</protein>